<dbReference type="Proteomes" id="UP000289734">
    <property type="component" value="Unassembled WGS sequence"/>
</dbReference>
<gene>
    <name evidence="7" type="ORF">EQG68_11415</name>
</gene>
<feature type="transmembrane region" description="Helical" evidence="6">
    <location>
        <begin position="35"/>
        <end position="61"/>
    </location>
</feature>
<protein>
    <submittedName>
        <fullName evidence="7">LysE family translocator</fullName>
    </submittedName>
</protein>
<keyword evidence="3 6" id="KW-0812">Transmembrane</keyword>
<evidence type="ECO:0000256" key="6">
    <source>
        <dbReference type="SAM" id="Phobius"/>
    </source>
</evidence>
<evidence type="ECO:0000256" key="4">
    <source>
        <dbReference type="ARBA" id="ARBA00022989"/>
    </source>
</evidence>
<dbReference type="GO" id="GO:0015171">
    <property type="term" value="F:amino acid transmembrane transporter activity"/>
    <property type="evidence" value="ECO:0007669"/>
    <property type="project" value="TreeGrafter"/>
</dbReference>
<dbReference type="EMBL" id="SBKQ01000011">
    <property type="protein sequence ID" value="RXR30659.1"/>
    <property type="molecule type" value="Genomic_DNA"/>
</dbReference>
<dbReference type="PIRSF" id="PIRSF006324">
    <property type="entry name" value="LeuE"/>
    <property type="match status" value="1"/>
</dbReference>
<feature type="transmembrane region" description="Helical" evidence="6">
    <location>
        <begin position="179"/>
        <end position="200"/>
    </location>
</feature>
<keyword evidence="2" id="KW-1003">Cell membrane</keyword>
<evidence type="ECO:0000256" key="5">
    <source>
        <dbReference type="ARBA" id="ARBA00023136"/>
    </source>
</evidence>
<dbReference type="OrthoDB" id="9784202at2"/>
<feature type="transmembrane region" description="Helical" evidence="6">
    <location>
        <begin position="145"/>
        <end position="167"/>
    </location>
</feature>
<feature type="transmembrane region" description="Helical" evidence="6">
    <location>
        <begin position="73"/>
        <end position="93"/>
    </location>
</feature>
<keyword evidence="4 6" id="KW-1133">Transmembrane helix</keyword>
<organism evidence="7 8">
    <name type="scientific">Flavobacterium piscinae</name>
    <dbReference type="NCBI Taxonomy" id="2506424"/>
    <lineage>
        <taxon>Bacteria</taxon>
        <taxon>Pseudomonadati</taxon>
        <taxon>Bacteroidota</taxon>
        <taxon>Flavobacteriia</taxon>
        <taxon>Flavobacteriales</taxon>
        <taxon>Flavobacteriaceae</taxon>
        <taxon>Flavobacterium</taxon>
    </lineage>
</organism>
<accession>A0A4Q1KN72</accession>
<dbReference type="PANTHER" id="PTHR30086">
    <property type="entry name" value="ARGININE EXPORTER PROTEIN ARGO"/>
    <property type="match status" value="1"/>
</dbReference>
<comment type="caution">
    <text evidence="7">The sequence shown here is derived from an EMBL/GenBank/DDBJ whole genome shotgun (WGS) entry which is preliminary data.</text>
</comment>
<keyword evidence="5 6" id="KW-0472">Membrane</keyword>
<evidence type="ECO:0000313" key="8">
    <source>
        <dbReference type="Proteomes" id="UP000289734"/>
    </source>
</evidence>
<dbReference type="InterPro" id="IPR001123">
    <property type="entry name" value="LeuE-type"/>
</dbReference>
<dbReference type="RefSeq" id="WP_129465013.1">
    <property type="nucleotide sequence ID" value="NZ_SBKQ01000011.1"/>
</dbReference>
<evidence type="ECO:0000256" key="1">
    <source>
        <dbReference type="ARBA" id="ARBA00004651"/>
    </source>
</evidence>
<dbReference type="PANTHER" id="PTHR30086:SF20">
    <property type="entry name" value="ARGININE EXPORTER PROTEIN ARGO-RELATED"/>
    <property type="match status" value="1"/>
</dbReference>
<proteinExistence type="predicted"/>
<evidence type="ECO:0000313" key="7">
    <source>
        <dbReference type="EMBL" id="RXR30659.1"/>
    </source>
</evidence>
<evidence type="ECO:0000256" key="3">
    <source>
        <dbReference type="ARBA" id="ARBA00022692"/>
    </source>
</evidence>
<sequence>MFTTFLLASIALTLSPGPDILYVLTQSISNGKKFGIATAAGLVSGILVHTTLIALGISAIIKQSEIIFTGIKILGACYLLWIAFQVYKAPASINLKSNISKKKSLFSLFKQGFIMNVLNPKVTLFFLAFFPGFIDEKLGNVTQQIYLLGFLFMLQAFVIFSLVSILADKLTVFIRNNNTFSVFLKWFQIVVFILIAVLILI</sequence>
<feature type="transmembrane region" description="Helical" evidence="6">
    <location>
        <begin position="113"/>
        <end position="133"/>
    </location>
</feature>
<dbReference type="Pfam" id="PF01810">
    <property type="entry name" value="LysE"/>
    <property type="match status" value="1"/>
</dbReference>
<name>A0A4Q1KN72_9FLAO</name>
<evidence type="ECO:0000256" key="2">
    <source>
        <dbReference type="ARBA" id="ARBA00022475"/>
    </source>
</evidence>
<keyword evidence="8" id="KW-1185">Reference proteome</keyword>
<dbReference type="GO" id="GO:0005886">
    <property type="term" value="C:plasma membrane"/>
    <property type="evidence" value="ECO:0007669"/>
    <property type="project" value="UniProtKB-SubCell"/>
</dbReference>
<dbReference type="AlphaFoldDB" id="A0A4Q1KN72"/>
<comment type="subcellular location">
    <subcellularLocation>
        <location evidence="1">Cell membrane</location>
        <topology evidence="1">Multi-pass membrane protein</topology>
    </subcellularLocation>
</comment>
<reference evidence="8" key="1">
    <citation type="submission" date="2019-01" db="EMBL/GenBank/DDBJ databases">
        <title>Cytophagaceae bacterium strain CAR-16.</title>
        <authorList>
            <person name="Chen W.-M."/>
        </authorList>
    </citation>
    <scope>NUCLEOTIDE SEQUENCE [LARGE SCALE GENOMIC DNA]</scope>
    <source>
        <strain evidence="8">ICH-30</strain>
    </source>
</reference>